<keyword evidence="1" id="KW-0472">Membrane</keyword>
<keyword evidence="1" id="KW-1133">Transmembrane helix</keyword>
<dbReference type="EMBL" id="LR796849">
    <property type="protein sequence ID" value="CAB4170106.1"/>
    <property type="molecule type" value="Genomic_DNA"/>
</dbReference>
<organism evidence="3">
    <name type="scientific">uncultured Caudovirales phage</name>
    <dbReference type="NCBI Taxonomy" id="2100421"/>
    <lineage>
        <taxon>Viruses</taxon>
        <taxon>Duplodnaviria</taxon>
        <taxon>Heunggongvirae</taxon>
        <taxon>Uroviricota</taxon>
        <taxon>Caudoviricetes</taxon>
        <taxon>Peduoviridae</taxon>
        <taxon>Maltschvirus</taxon>
        <taxon>Maltschvirus maltsch</taxon>
    </lineage>
</organism>
<feature type="transmembrane region" description="Helical" evidence="1">
    <location>
        <begin position="48"/>
        <end position="68"/>
    </location>
</feature>
<protein>
    <submittedName>
        <fullName evidence="3">Uncharacterized protein</fullName>
    </submittedName>
</protein>
<accession>A0A6J5QD57</accession>
<dbReference type="EMBL" id="LR798386">
    <property type="protein sequence ID" value="CAB5228228.1"/>
    <property type="molecule type" value="Genomic_DNA"/>
</dbReference>
<dbReference type="EMBL" id="LR797040">
    <property type="protein sequence ID" value="CAB4182690.1"/>
    <property type="molecule type" value="Genomic_DNA"/>
</dbReference>
<keyword evidence="1" id="KW-0812">Transmembrane</keyword>
<evidence type="ECO:0000313" key="3">
    <source>
        <dbReference type="EMBL" id="CAB4182690.1"/>
    </source>
</evidence>
<gene>
    <name evidence="3" type="ORF">UFOVP1087_18</name>
    <name evidence="4" type="ORF">UFOVP1534_28</name>
    <name evidence="2" type="ORF">UFOVP910_33</name>
</gene>
<proteinExistence type="predicted"/>
<name>A0A6J5QD57_9CAUD</name>
<sequence>MPPNDLIDTAERLVRVETKIDFLIKHVENLPPNPNEKMEERITKLETFVNRAVGAMVTINVIITFFAYKLKGFI</sequence>
<reference evidence="3" key="1">
    <citation type="submission" date="2020-05" db="EMBL/GenBank/DDBJ databases">
        <authorList>
            <person name="Chiriac C."/>
            <person name="Salcher M."/>
            <person name="Ghai R."/>
            <person name="Kavagutti S V."/>
        </authorList>
    </citation>
    <scope>NUCLEOTIDE SEQUENCE</scope>
</reference>
<evidence type="ECO:0000313" key="2">
    <source>
        <dbReference type="EMBL" id="CAB4170106.1"/>
    </source>
</evidence>
<evidence type="ECO:0000256" key="1">
    <source>
        <dbReference type="SAM" id="Phobius"/>
    </source>
</evidence>
<evidence type="ECO:0000313" key="4">
    <source>
        <dbReference type="EMBL" id="CAB5228228.1"/>
    </source>
</evidence>